<keyword evidence="3 7" id="KW-0808">Transferase</keyword>
<evidence type="ECO:0000313" key="8">
    <source>
        <dbReference type="Proteomes" id="UP001290455"/>
    </source>
</evidence>
<comment type="pathway">
    <text evidence="1">Lipid metabolism.</text>
</comment>
<dbReference type="GO" id="GO:0032259">
    <property type="term" value="P:methylation"/>
    <property type="evidence" value="ECO:0007669"/>
    <property type="project" value="UniProtKB-KW"/>
</dbReference>
<comment type="caution">
    <text evidence="7">The sequence shown here is derived from an EMBL/GenBank/DDBJ whole genome shotgun (WGS) entry which is preliminary data.</text>
</comment>
<dbReference type="Proteomes" id="UP001290455">
    <property type="component" value="Unassembled WGS sequence"/>
</dbReference>
<dbReference type="EC" id="2.1.1.-" evidence="7"/>
<dbReference type="Gene3D" id="3.40.50.150">
    <property type="entry name" value="Vaccinia Virus protein VP39"/>
    <property type="match status" value="1"/>
</dbReference>
<keyword evidence="2 7" id="KW-0489">Methyltransferase</keyword>
<evidence type="ECO:0000256" key="3">
    <source>
        <dbReference type="ARBA" id="ARBA00022679"/>
    </source>
</evidence>
<evidence type="ECO:0000256" key="1">
    <source>
        <dbReference type="ARBA" id="ARBA00005189"/>
    </source>
</evidence>
<keyword evidence="8" id="KW-1185">Reference proteome</keyword>
<organism evidence="7 8">
    <name type="scientific">Robertmurraya mangrovi</name>
    <dbReference type="NCBI Taxonomy" id="3098077"/>
    <lineage>
        <taxon>Bacteria</taxon>
        <taxon>Bacillati</taxon>
        <taxon>Bacillota</taxon>
        <taxon>Bacilli</taxon>
        <taxon>Bacillales</taxon>
        <taxon>Bacillaceae</taxon>
        <taxon>Robertmurraya</taxon>
    </lineage>
</organism>
<dbReference type="SUPFAM" id="SSF53335">
    <property type="entry name" value="S-adenosyl-L-methionine-dependent methyltransferases"/>
    <property type="match status" value="1"/>
</dbReference>
<dbReference type="InterPro" id="IPR041698">
    <property type="entry name" value="Methyltransf_25"/>
</dbReference>
<evidence type="ECO:0000256" key="4">
    <source>
        <dbReference type="ARBA" id="ARBA00025707"/>
    </source>
</evidence>
<proteinExistence type="predicted"/>
<reference evidence="7 8" key="1">
    <citation type="submission" date="2023-11" db="EMBL/GenBank/DDBJ databases">
        <title>Bacillus jintuensis, isolated from a mudflat on the Beibu Gulf coast.</title>
        <authorList>
            <person name="Li M."/>
        </authorList>
    </citation>
    <scope>NUCLEOTIDE SEQUENCE [LARGE SCALE GENOMIC DNA]</scope>
    <source>
        <strain evidence="7 8">31A1R</strain>
    </source>
</reference>
<dbReference type="PANTHER" id="PTHR44307:SF2">
    <property type="entry name" value="PHOSPHOETHANOLAMINE METHYLTRANSFERASE ISOFORM X1"/>
    <property type="match status" value="1"/>
</dbReference>
<dbReference type="PANTHER" id="PTHR44307">
    <property type="entry name" value="PHOSPHOETHANOLAMINE METHYLTRANSFERASE"/>
    <property type="match status" value="1"/>
</dbReference>
<protein>
    <submittedName>
        <fullName evidence="7">Class I SAM-dependent methyltransferase</fullName>
        <ecNumber evidence="7">2.1.1.-</ecNumber>
    </submittedName>
</protein>
<comment type="catalytic activity">
    <reaction evidence="5">
        <text>phosphoethanolamine + S-adenosyl-L-methionine = N-methylethanolamine phosphate + S-adenosyl-L-homocysteine + H(+)</text>
        <dbReference type="Rhea" id="RHEA:20365"/>
        <dbReference type="ChEBI" id="CHEBI:15378"/>
        <dbReference type="ChEBI" id="CHEBI:57781"/>
        <dbReference type="ChEBI" id="CHEBI:57856"/>
        <dbReference type="ChEBI" id="CHEBI:58190"/>
        <dbReference type="ChEBI" id="CHEBI:59789"/>
        <dbReference type="EC" id="2.1.1.103"/>
    </reaction>
    <physiologicalReaction direction="left-to-right" evidence="5">
        <dbReference type="Rhea" id="RHEA:20366"/>
    </physiologicalReaction>
</comment>
<gene>
    <name evidence="7" type="ORF">SM124_08130</name>
</gene>
<evidence type="ECO:0000256" key="2">
    <source>
        <dbReference type="ARBA" id="ARBA00022603"/>
    </source>
</evidence>
<accession>A0ABU5IX64</accession>
<dbReference type="CDD" id="cd02440">
    <property type="entry name" value="AdoMet_MTases"/>
    <property type="match status" value="1"/>
</dbReference>
<dbReference type="EMBL" id="JAXOFX010000004">
    <property type="protein sequence ID" value="MDZ5471712.1"/>
    <property type="molecule type" value="Genomic_DNA"/>
</dbReference>
<evidence type="ECO:0000259" key="6">
    <source>
        <dbReference type="Pfam" id="PF13649"/>
    </source>
</evidence>
<dbReference type="GO" id="GO:0008168">
    <property type="term" value="F:methyltransferase activity"/>
    <property type="evidence" value="ECO:0007669"/>
    <property type="project" value="UniProtKB-KW"/>
</dbReference>
<dbReference type="InterPro" id="IPR029063">
    <property type="entry name" value="SAM-dependent_MTases_sf"/>
</dbReference>
<evidence type="ECO:0000313" key="7">
    <source>
        <dbReference type="EMBL" id="MDZ5471712.1"/>
    </source>
</evidence>
<evidence type="ECO:0000256" key="5">
    <source>
        <dbReference type="ARBA" id="ARBA00047622"/>
    </source>
</evidence>
<dbReference type="RefSeq" id="WP_322446016.1">
    <property type="nucleotide sequence ID" value="NZ_JAXOFX010000004.1"/>
</dbReference>
<dbReference type="Pfam" id="PF13649">
    <property type="entry name" value="Methyltransf_25"/>
    <property type="match status" value="1"/>
</dbReference>
<comment type="pathway">
    <text evidence="4">Phospholipid metabolism.</text>
</comment>
<feature type="domain" description="Methyltransferase" evidence="6">
    <location>
        <begin position="41"/>
        <end position="133"/>
    </location>
</feature>
<sequence length="241" mass="27651">MMKPTYQEALAHYGISSAHPGGFALTKALLNSEKIKSNMKILDVGCGTGQTSAYLAKHYQCSVTALDYNPMMVSKAKHRFMTERLNIPVIHGSIEELPFPNQTFDMIIVESVIIFTNKKKSYDELYRVLKPGGVLINSEMTAEQMLDIKDKKVIQNLYNIEDVLTEREWIKYIKNSGFAKIKKVKSSTILEEMLNSHHQNQPELMSPYSPHPIYQQIIMDHQRVMSTYADRLGYRVFRAIK</sequence>
<name>A0ABU5IX64_9BACI</name>